<evidence type="ECO:0000256" key="3">
    <source>
        <dbReference type="ARBA" id="ARBA00004664"/>
    </source>
</evidence>
<evidence type="ECO:0000256" key="6">
    <source>
        <dbReference type="ARBA" id="ARBA00011270"/>
    </source>
</evidence>
<evidence type="ECO:0000256" key="7">
    <source>
        <dbReference type="ARBA" id="ARBA00022605"/>
    </source>
</evidence>
<evidence type="ECO:0000313" key="20">
    <source>
        <dbReference type="Proteomes" id="UP000247523"/>
    </source>
</evidence>
<dbReference type="GO" id="GO:0004640">
    <property type="term" value="F:phosphoribosylanthranilate isomerase activity"/>
    <property type="evidence" value="ECO:0007669"/>
    <property type="project" value="UniProtKB-UniRule"/>
</dbReference>
<dbReference type="InterPro" id="IPR006654">
    <property type="entry name" value="Trp_synth_beta"/>
</dbReference>
<gene>
    <name evidence="15" type="primary">trpF</name>
    <name evidence="14" type="synonym">trpB</name>
    <name evidence="19" type="ORF">C8E03_102442</name>
</gene>
<keyword evidence="16" id="KW-0175">Coiled coil</keyword>
<dbReference type="SUPFAM" id="SSF51366">
    <property type="entry name" value="Ribulose-phoshate binding barrel"/>
    <property type="match status" value="1"/>
</dbReference>
<comment type="cofactor">
    <cofactor evidence="1 14">
        <name>pyridoxal 5'-phosphate</name>
        <dbReference type="ChEBI" id="CHEBI:597326"/>
    </cofactor>
</comment>
<name>A0A318EQD2_9FIRM</name>
<keyword evidence="7 15" id="KW-0028">Amino-acid biosynthesis</keyword>
<sequence length="604" mass="66889">MGTKIKICGITRPKEVTMLIENQVDFAGMVMFYPKSKRNNSIENAKILLKKLSISSIQTVAVTVSPTIEQVMEIQALGFDYIQIHNILSKEVLKEIRLPILKAFHISDLGDYENYQSCSKVFGYVFDSAIPGSGETFDWSILDHIPRDRKLFILAGGLNKDNVEKAVRQLRPDIIDVCTGVEGENGKDALKIKELVNKVNQWNEKERKTEMEKYYYGSFGGRYVPESLINTLDELEAAFEEAMNDTKFKEELDYYLKEYVGRETPLYLAERISAKYGTKIYLKREDLNHTGAHKINNVIGQILLAKRMGKKKVIAETGAGQHGVATATGAALFNMECTVYMGEEDIKRQALNVFRMEMLGAKVVSVTSGSNTLKDATNEAIRTWAKTAEDTFYVIGSAVGPYPYPKIVKEFQSIISKEAKAQFLQKEGRLPDTVIACVGGGSNSIGMFANFIEDKEVELIGVEAAGLGVETGKHASAMALGKPGTLHGMRSYLLQDENGNVELAHSISAGLDYPGVGPEHAYLRDTKRVEYVSIKDNEAMDALKELCELEGIIPAIESAHALAYAFKKASVMNKEQAMIVCLSGRGDKDVNTVSDYFSGKGYLN</sequence>
<dbReference type="EC" id="5.3.1.24" evidence="15"/>
<dbReference type="InterPro" id="IPR011060">
    <property type="entry name" value="RibuloseP-bd_barrel"/>
</dbReference>
<proteinExistence type="inferred from homology"/>
<comment type="catalytic activity">
    <reaction evidence="15">
        <text>N-(5-phospho-beta-D-ribosyl)anthranilate = 1-(2-carboxyphenylamino)-1-deoxy-D-ribulose 5-phosphate</text>
        <dbReference type="Rhea" id="RHEA:21540"/>
        <dbReference type="ChEBI" id="CHEBI:18277"/>
        <dbReference type="ChEBI" id="CHEBI:58613"/>
        <dbReference type="EC" id="5.3.1.24"/>
    </reaction>
</comment>
<evidence type="ECO:0000256" key="13">
    <source>
        <dbReference type="ARBA" id="ARBA00049047"/>
    </source>
</evidence>
<comment type="catalytic activity">
    <reaction evidence="13 14">
        <text>(1S,2R)-1-C-(indol-3-yl)glycerol 3-phosphate + L-serine = D-glyceraldehyde 3-phosphate + L-tryptophan + H2O</text>
        <dbReference type="Rhea" id="RHEA:10532"/>
        <dbReference type="ChEBI" id="CHEBI:15377"/>
        <dbReference type="ChEBI" id="CHEBI:33384"/>
        <dbReference type="ChEBI" id="CHEBI:57912"/>
        <dbReference type="ChEBI" id="CHEBI:58866"/>
        <dbReference type="ChEBI" id="CHEBI:59776"/>
        <dbReference type="EC" id="4.2.1.20"/>
    </reaction>
</comment>
<evidence type="ECO:0000256" key="4">
    <source>
        <dbReference type="ARBA" id="ARBA00004733"/>
    </source>
</evidence>
<keyword evidence="11 15" id="KW-0413">Isomerase</keyword>
<keyword evidence="12 14" id="KW-0456">Lyase</keyword>
<evidence type="ECO:0000313" key="19">
    <source>
        <dbReference type="EMBL" id="PXV93667.1"/>
    </source>
</evidence>
<dbReference type="FunFam" id="3.40.50.1100:FF:000001">
    <property type="entry name" value="Tryptophan synthase beta chain"/>
    <property type="match status" value="1"/>
</dbReference>
<dbReference type="CDD" id="cd06446">
    <property type="entry name" value="Trp-synth_B"/>
    <property type="match status" value="1"/>
</dbReference>
<dbReference type="Gene3D" id="3.20.20.70">
    <property type="entry name" value="Aldolase class I"/>
    <property type="match status" value="1"/>
</dbReference>
<dbReference type="NCBIfam" id="TIGR00263">
    <property type="entry name" value="trpB"/>
    <property type="match status" value="1"/>
</dbReference>
<evidence type="ECO:0000256" key="9">
    <source>
        <dbReference type="ARBA" id="ARBA00022898"/>
    </source>
</evidence>
<keyword evidence="8 15" id="KW-0822">Tryptophan biosynthesis</keyword>
<comment type="subunit">
    <text evidence="6 14">Tetramer of two alpha and two beta chains.</text>
</comment>
<feature type="coiled-coil region" evidence="16">
    <location>
        <begin position="192"/>
        <end position="252"/>
    </location>
</feature>
<dbReference type="InterPro" id="IPR001926">
    <property type="entry name" value="TrpB-like_PALP"/>
</dbReference>
<organism evidence="19 20">
    <name type="scientific">Lachnotalea glycerini</name>
    <dbReference type="NCBI Taxonomy" id="1763509"/>
    <lineage>
        <taxon>Bacteria</taxon>
        <taxon>Bacillati</taxon>
        <taxon>Bacillota</taxon>
        <taxon>Clostridia</taxon>
        <taxon>Lachnospirales</taxon>
        <taxon>Lachnospiraceae</taxon>
        <taxon>Lachnotalea</taxon>
    </lineage>
</organism>
<dbReference type="SUPFAM" id="SSF53686">
    <property type="entry name" value="Tryptophan synthase beta subunit-like PLP-dependent enzymes"/>
    <property type="match status" value="1"/>
</dbReference>
<evidence type="ECO:0000259" key="18">
    <source>
        <dbReference type="Pfam" id="PF00697"/>
    </source>
</evidence>
<dbReference type="UniPathway" id="UPA00035">
    <property type="reaction ID" value="UER00042"/>
</dbReference>
<dbReference type="Proteomes" id="UP000247523">
    <property type="component" value="Unassembled WGS sequence"/>
</dbReference>
<dbReference type="Pfam" id="PF00697">
    <property type="entry name" value="PRAI"/>
    <property type="match status" value="1"/>
</dbReference>
<dbReference type="GO" id="GO:0004834">
    <property type="term" value="F:tryptophan synthase activity"/>
    <property type="evidence" value="ECO:0007669"/>
    <property type="project" value="UniProtKB-UniRule"/>
</dbReference>
<evidence type="ECO:0000256" key="2">
    <source>
        <dbReference type="ARBA" id="ARBA00002786"/>
    </source>
</evidence>
<comment type="pathway">
    <text evidence="4 14">Amino-acid biosynthesis; L-tryptophan biosynthesis; L-tryptophan from chorismate: step 5/5.</text>
</comment>
<dbReference type="HAMAP" id="MF_00133">
    <property type="entry name" value="Trp_synth_beta"/>
    <property type="match status" value="1"/>
</dbReference>
<dbReference type="InterPro" id="IPR023026">
    <property type="entry name" value="Trp_synth_beta/beta-like"/>
</dbReference>
<dbReference type="Gene3D" id="3.40.50.1100">
    <property type="match status" value="2"/>
</dbReference>
<evidence type="ECO:0000256" key="16">
    <source>
        <dbReference type="SAM" id="Coils"/>
    </source>
</evidence>
<dbReference type="InterPro" id="IPR036052">
    <property type="entry name" value="TrpB-like_PALP_sf"/>
</dbReference>
<comment type="function">
    <text evidence="2 14">The beta subunit is responsible for the synthesis of L-tryptophan from indole and L-serine.</text>
</comment>
<feature type="domain" description="N-(5'phosphoribosyl) anthranilate isomerase (PRAI)" evidence="18">
    <location>
        <begin position="5"/>
        <end position="197"/>
    </location>
</feature>
<keyword evidence="9 14" id="KW-0663">Pyridoxal phosphate</keyword>
<evidence type="ECO:0000256" key="12">
    <source>
        <dbReference type="ARBA" id="ARBA00023239"/>
    </source>
</evidence>
<evidence type="ECO:0000259" key="17">
    <source>
        <dbReference type="Pfam" id="PF00291"/>
    </source>
</evidence>
<dbReference type="HAMAP" id="MF_00135">
    <property type="entry name" value="PRAI"/>
    <property type="match status" value="1"/>
</dbReference>
<dbReference type="RefSeq" id="WP_110290581.1">
    <property type="nucleotide sequence ID" value="NZ_QICS01000002.1"/>
</dbReference>
<dbReference type="PANTHER" id="PTHR48077">
    <property type="entry name" value="TRYPTOPHAN SYNTHASE-RELATED"/>
    <property type="match status" value="1"/>
</dbReference>
<dbReference type="EC" id="4.2.1.20" evidence="14"/>
<evidence type="ECO:0000256" key="5">
    <source>
        <dbReference type="ARBA" id="ARBA00009982"/>
    </source>
</evidence>
<evidence type="ECO:0000256" key="11">
    <source>
        <dbReference type="ARBA" id="ARBA00023235"/>
    </source>
</evidence>
<dbReference type="PANTHER" id="PTHR48077:SF3">
    <property type="entry name" value="TRYPTOPHAN SYNTHASE"/>
    <property type="match status" value="1"/>
</dbReference>
<protein>
    <recommendedName>
        <fullName evidence="14 15">Multifunctional fusion protein</fullName>
    </recommendedName>
    <domain>
        <recommendedName>
            <fullName evidence="15">N-(5'-phosphoribosyl)anthranilate isomerase</fullName>
            <shortName evidence="15">PRAI</shortName>
            <ecNumber evidence="15">5.3.1.24</ecNumber>
        </recommendedName>
    </domain>
    <domain>
        <recommendedName>
            <fullName evidence="14">Tryptophan synthase beta chain</fullName>
            <ecNumber evidence="14">4.2.1.20</ecNumber>
        </recommendedName>
    </domain>
</protein>
<dbReference type="CDD" id="cd00405">
    <property type="entry name" value="PRAI"/>
    <property type="match status" value="1"/>
</dbReference>
<evidence type="ECO:0000256" key="14">
    <source>
        <dbReference type="HAMAP-Rule" id="MF_00133"/>
    </source>
</evidence>
<keyword evidence="10 15" id="KW-0057">Aromatic amino acid biosynthesis</keyword>
<dbReference type="FunFam" id="3.40.50.1100:FF:000004">
    <property type="entry name" value="Tryptophan synthase beta chain"/>
    <property type="match status" value="1"/>
</dbReference>
<evidence type="ECO:0000256" key="8">
    <source>
        <dbReference type="ARBA" id="ARBA00022822"/>
    </source>
</evidence>
<dbReference type="AlphaFoldDB" id="A0A318EQD2"/>
<comment type="caution">
    <text evidence="19">The sequence shown here is derived from an EMBL/GenBank/DDBJ whole genome shotgun (WGS) entry which is preliminary data.</text>
</comment>
<dbReference type="EMBL" id="QICS01000002">
    <property type="protein sequence ID" value="PXV93667.1"/>
    <property type="molecule type" value="Genomic_DNA"/>
</dbReference>
<dbReference type="Pfam" id="PF00291">
    <property type="entry name" value="PALP"/>
    <property type="match status" value="1"/>
</dbReference>
<evidence type="ECO:0000256" key="15">
    <source>
        <dbReference type="HAMAP-Rule" id="MF_00135"/>
    </source>
</evidence>
<comment type="similarity">
    <text evidence="15">Belongs to the TrpF family.</text>
</comment>
<dbReference type="InterPro" id="IPR006653">
    <property type="entry name" value="Trp_synth_b_CS"/>
</dbReference>
<comment type="pathway">
    <text evidence="3 15">Amino-acid biosynthesis; L-tryptophan biosynthesis; L-tryptophan from chorismate: step 3/5.</text>
</comment>
<evidence type="ECO:0000256" key="1">
    <source>
        <dbReference type="ARBA" id="ARBA00001933"/>
    </source>
</evidence>
<evidence type="ECO:0000256" key="10">
    <source>
        <dbReference type="ARBA" id="ARBA00023141"/>
    </source>
</evidence>
<accession>A0A318EQD2</accession>
<reference evidence="19 20" key="1">
    <citation type="submission" date="2018-05" db="EMBL/GenBank/DDBJ databases">
        <title>Genomic Encyclopedia of Type Strains, Phase IV (KMG-IV): sequencing the most valuable type-strain genomes for metagenomic binning, comparative biology and taxonomic classification.</title>
        <authorList>
            <person name="Goeker M."/>
        </authorList>
    </citation>
    <scope>NUCLEOTIDE SEQUENCE [LARGE SCALE GENOMIC DNA]</scope>
    <source>
        <strain evidence="19 20">DSM 28816</strain>
    </source>
</reference>
<dbReference type="InterPro" id="IPR001240">
    <property type="entry name" value="PRAI_dom"/>
</dbReference>
<dbReference type="GO" id="GO:0005737">
    <property type="term" value="C:cytoplasm"/>
    <property type="evidence" value="ECO:0007669"/>
    <property type="project" value="TreeGrafter"/>
</dbReference>
<dbReference type="InterPro" id="IPR013785">
    <property type="entry name" value="Aldolase_TIM"/>
</dbReference>
<feature type="modified residue" description="N6-(pyridoxal phosphate)lysine" evidence="14">
    <location>
        <position position="294"/>
    </location>
</feature>
<feature type="domain" description="Tryptophan synthase beta chain-like PALP" evidence="17">
    <location>
        <begin position="261"/>
        <end position="584"/>
    </location>
</feature>
<comment type="similarity">
    <text evidence="5 14">Belongs to the TrpB family.</text>
</comment>
<dbReference type="PROSITE" id="PS00168">
    <property type="entry name" value="TRP_SYNTHASE_BETA"/>
    <property type="match status" value="1"/>
</dbReference>